<dbReference type="EMBL" id="JAPESX010000591">
    <property type="protein sequence ID" value="KAJ8120575.1"/>
    <property type="molecule type" value="Genomic_DNA"/>
</dbReference>
<gene>
    <name evidence="1" type="ORF">ONZ43_g2749</name>
</gene>
<sequence length="147" mass="17116">MRKLEDKFPAWEDVFLNVPRVPKVSEDELRKAPANDYHYKLLCWGADWVSLFAMGQAHDVALVKHTRGIKEFWVIEALGVMEHERGKGIGRYMIEEIGERARAENLPLMVYADRDAVSFYIRCGFRILDTFAYHGDEERPDAIMRLV</sequence>
<keyword evidence="2" id="KW-1185">Reference proteome</keyword>
<name>A0ACC2IZB2_9PEZI</name>
<evidence type="ECO:0000313" key="1">
    <source>
        <dbReference type="EMBL" id="KAJ8120575.1"/>
    </source>
</evidence>
<proteinExistence type="predicted"/>
<dbReference type="Proteomes" id="UP001153334">
    <property type="component" value="Unassembled WGS sequence"/>
</dbReference>
<comment type="caution">
    <text evidence="1">The sequence shown here is derived from an EMBL/GenBank/DDBJ whole genome shotgun (WGS) entry which is preliminary data.</text>
</comment>
<organism evidence="1 2">
    <name type="scientific">Nemania bipapillata</name>
    <dbReference type="NCBI Taxonomy" id="110536"/>
    <lineage>
        <taxon>Eukaryota</taxon>
        <taxon>Fungi</taxon>
        <taxon>Dikarya</taxon>
        <taxon>Ascomycota</taxon>
        <taxon>Pezizomycotina</taxon>
        <taxon>Sordariomycetes</taxon>
        <taxon>Xylariomycetidae</taxon>
        <taxon>Xylariales</taxon>
        <taxon>Xylariaceae</taxon>
        <taxon>Nemania</taxon>
    </lineage>
</organism>
<evidence type="ECO:0000313" key="2">
    <source>
        <dbReference type="Proteomes" id="UP001153334"/>
    </source>
</evidence>
<accession>A0ACC2IZB2</accession>
<reference evidence="1" key="1">
    <citation type="submission" date="2022-11" db="EMBL/GenBank/DDBJ databases">
        <title>Genome Sequence of Nemania bipapillata.</title>
        <authorList>
            <person name="Buettner E."/>
        </authorList>
    </citation>
    <scope>NUCLEOTIDE SEQUENCE</scope>
    <source>
        <strain evidence="1">CP14</strain>
    </source>
</reference>
<protein>
    <submittedName>
        <fullName evidence="1">Uncharacterized protein</fullName>
    </submittedName>
</protein>